<dbReference type="GO" id="GO:0044183">
    <property type="term" value="F:protein folding chaperone"/>
    <property type="evidence" value="ECO:0007669"/>
    <property type="project" value="InterPro"/>
</dbReference>
<dbReference type="Pfam" id="PF03669">
    <property type="entry name" value="ASTER"/>
    <property type="match status" value="1"/>
</dbReference>
<organism evidence="6 7">
    <name type="scientific">Gymnopus androsaceus JB14</name>
    <dbReference type="NCBI Taxonomy" id="1447944"/>
    <lineage>
        <taxon>Eukaryota</taxon>
        <taxon>Fungi</taxon>
        <taxon>Dikarya</taxon>
        <taxon>Basidiomycota</taxon>
        <taxon>Agaricomycotina</taxon>
        <taxon>Agaricomycetes</taxon>
        <taxon>Agaricomycetidae</taxon>
        <taxon>Agaricales</taxon>
        <taxon>Marasmiineae</taxon>
        <taxon>Omphalotaceae</taxon>
        <taxon>Gymnopus</taxon>
    </lineage>
</organism>
<dbReference type="Proteomes" id="UP000799118">
    <property type="component" value="Unassembled WGS sequence"/>
</dbReference>
<keyword evidence="3 5" id="KW-1133">Transmembrane helix</keyword>
<sequence length="109" mass="11585">MSHDDPRDSSLETKFTFPNTWYKDDSDPLSTSGMFFSGLIMVTRNRFLAWPGVLFAINATINQHALRAKDGSTGPLGNLSLSIMALLASYIPLVTVSAGAAASAATTSS</sequence>
<feature type="transmembrane region" description="Helical" evidence="5">
    <location>
        <begin position="81"/>
        <end position="105"/>
    </location>
</feature>
<dbReference type="OrthoDB" id="284718at2759"/>
<accession>A0A6A4HPE8</accession>
<dbReference type="GO" id="GO:0045048">
    <property type="term" value="P:protein insertion into ER membrane"/>
    <property type="evidence" value="ECO:0007669"/>
    <property type="project" value="InterPro"/>
</dbReference>
<protein>
    <submittedName>
        <fullName evidence="6">Uncharacterized protein</fullName>
    </submittedName>
</protein>
<dbReference type="AlphaFoldDB" id="A0A6A4HPE8"/>
<proteinExistence type="predicted"/>
<name>A0A6A4HPE8_9AGAR</name>
<evidence type="ECO:0000256" key="4">
    <source>
        <dbReference type="ARBA" id="ARBA00023136"/>
    </source>
</evidence>
<dbReference type="GO" id="GO:0005789">
    <property type="term" value="C:endoplasmic reticulum membrane"/>
    <property type="evidence" value="ECO:0007669"/>
    <property type="project" value="InterPro"/>
</dbReference>
<keyword evidence="7" id="KW-1185">Reference proteome</keyword>
<feature type="transmembrane region" description="Helical" evidence="5">
    <location>
        <begin position="47"/>
        <end position="66"/>
    </location>
</feature>
<reference evidence="6" key="1">
    <citation type="journal article" date="2019" name="Environ. Microbiol.">
        <title>Fungal ecological strategies reflected in gene transcription - a case study of two litter decomposers.</title>
        <authorList>
            <person name="Barbi F."/>
            <person name="Kohler A."/>
            <person name="Barry K."/>
            <person name="Baskaran P."/>
            <person name="Daum C."/>
            <person name="Fauchery L."/>
            <person name="Ihrmark K."/>
            <person name="Kuo A."/>
            <person name="LaButti K."/>
            <person name="Lipzen A."/>
            <person name="Morin E."/>
            <person name="Grigoriev I.V."/>
            <person name="Henrissat B."/>
            <person name="Lindahl B."/>
            <person name="Martin F."/>
        </authorList>
    </citation>
    <scope>NUCLEOTIDE SEQUENCE</scope>
    <source>
        <strain evidence="6">JB14</strain>
    </source>
</reference>
<keyword evidence="2 5" id="KW-0812">Transmembrane</keyword>
<comment type="subcellular location">
    <subcellularLocation>
        <location evidence="1">Membrane</location>
    </subcellularLocation>
</comment>
<keyword evidence="4 5" id="KW-0472">Membrane</keyword>
<evidence type="ECO:0000313" key="7">
    <source>
        <dbReference type="Proteomes" id="UP000799118"/>
    </source>
</evidence>
<gene>
    <name evidence="6" type="ORF">BT96DRAFT_1095790</name>
</gene>
<evidence type="ECO:0000256" key="2">
    <source>
        <dbReference type="ARBA" id="ARBA00022692"/>
    </source>
</evidence>
<evidence type="ECO:0000313" key="6">
    <source>
        <dbReference type="EMBL" id="KAE9400882.1"/>
    </source>
</evidence>
<dbReference type="InterPro" id="IPR005351">
    <property type="entry name" value="ASTER"/>
</dbReference>
<evidence type="ECO:0000256" key="1">
    <source>
        <dbReference type="ARBA" id="ARBA00004370"/>
    </source>
</evidence>
<dbReference type="EMBL" id="ML769452">
    <property type="protein sequence ID" value="KAE9400882.1"/>
    <property type="molecule type" value="Genomic_DNA"/>
</dbReference>
<evidence type="ECO:0000256" key="5">
    <source>
        <dbReference type="SAM" id="Phobius"/>
    </source>
</evidence>
<evidence type="ECO:0000256" key="3">
    <source>
        <dbReference type="ARBA" id="ARBA00022989"/>
    </source>
</evidence>